<dbReference type="GO" id="GO:0000978">
    <property type="term" value="F:RNA polymerase II cis-regulatory region sequence-specific DNA binding"/>
    <property type="evidence" value="ECO:0007669"/>
    <property type="project" value="TreeGrafter"/>
</dbReference>
<keyword evidence="4" id="KW-0862">Zinc</keyword>
<name>A0A9N9S7W9_9DIPT</name>
<dbReference type="GO" id="GO:0001228">
    <property type="term" value="F:DNA-binding transcription activator activity, RNA polymerase II-specific"/>
    <property type="evidence" value="ECO:0007669"/>
    <property type="project" value="TreeGrafter"/>
</dbReference>
<feature type="compositionally biased region" description="Basic residues" evidence="7">
    <location>
        <begin position="124"/>
        <end position="139"/>
    </location>
</feature>
<dbReference type="PANTHER" id="PTHR24393:SF34">
    <property type="entry name" value="PR_SET DOMAIN 13"/>
    <property type="match status" value="1"/>
</dbReference>
<evidence type="ECO:0000256" key="2">
    <source>
        <dbReference type="ARBA" id="ARBA00022737"/>
    </source>
</evidence>
<evidence type="ECO:0000313" key="9">
    <source>
        <dbReference type="EMBL" id="CAG9810676.1"/>
    </source>
</evidence>
<dbReference type="GO" id="GO:0008270">
    <property type="term" value="F:zinc ion binding"/>
    <property type="evidence" value="ECO:0007669"/>
    <property type="project" value="UniProtKB-KW"/>
</dbReference>
<keyword evidence="3 6" id="KW-0863">Zinc-finger</keyword>
<keyword evidence="1" id="KW-0479">Metal-binding</keyword>
<keyword evidence="2" id="KW-0677">Repeat</keyword>
<keyword evidence="5" id="KW-0539">Nucleus</keyword>
<sequence length="382" mass="45378">MSIKLESEEQYSIKLEIKEFQQICSKPVIKVENIKNEDEKVPIIKPQQKVNCKLCPKSFKYKAWYFKHLRVHDKEDKLPKPSYFNESRQKLSQKTNETESLDPATLCSSDKMNQKPQHSLKTTPKPKRPRKTKNVKRTAPRPKKIYSCDLCGRQFFKKHKIQFHMTIRHLIHYTECKICNKKLRSYTFKGHILSHATERNFQCKICDKKFRTNDSLKNHISSHNKPHECSTCGKKFALKARRNKHEQGHQQRDFKVLECELCGMKFLTKQRLKCHQRNHEEKSTKSLKCLRCNFSTDNKIYFKRHQKSHELKDKKAAQIKNPINCEKCPAVLRNKQALRCHMINCHPIAPYECDLCGRVINARTNFIKHINYHLYMKKLQVD</sequence>
<dbReference type="InterPro" id="IPR036236">
    <property type="entry name" value="Znf_C2H2_sf"/>
</dbReference>
<feature type="domain" description="C2H2-type" evidence="8">
    <location>
        <begin position="227"/>
        <end position="254"/>
    </location>
</feature>
<evidence type="ECO:0000256" key="3">
    <source>
        <dbReference type="ARBA" id="ARBA00022771"/>
    </source>
</evidence>
<evidence type="ECO:0000259" key="8">
    <source>
        <dbReference type="PROSITE" id="PS50157"/>
    </source>
</evidence>
<evidence type="ECO:0000313" key="10">
    <source>
        <dbReference type="Proteomes" id="UP001153620"/>
    </source>
</evidence>
<keyword evidence="10" id="KW-1185">Reference proteome</keyword>
<gene>
    <name evidence="9" type="ORF">CHIRRI_LOCUS13489</name>
</gene>
<evidence type="ECO:0000256" key="5">
    <source>
        <dbReference type="ARBA" id="ARBA00023242"/>
    </source>
</evidence>
<evidence type="ECO:0000256" key="1">
    <source>
        <dbReference type="ARBA" id="ARBA00022723"/>
    </source>
</evidence>
<evidence type="ECO:0000256" key="4">
    <source>
        <dbReference type="ARBA" id="ARBA00022833"/>
    </source>
</evidence>
<evidence type="ECO:0000256" key="6">
    <source>
        <dbReference type="PROSITE-ProRule" id="PRU00042"/>
    </source>
</evidence>
<feature type="domain" description="C2H2-type" evidence="8">
    <location>
        <begin position="201"/>
        <end position="228"/>
    </location>
</feature>
<feature type="domain" description="C2H2-type" evidence="8">
    <location>
        <begin position="146"/>
        <end position="177"/>
    </location>
</feature>
<accession>A0A9N9S7W9</accession>
<feature type="compositionally biased region" description="Polar residues" evidence="7">
    <location>
        <begin position="106"/>
        <end position="120"/>
    </location>
</feature>
<dbReference type="PANTHER" id="PTHR24393">
    <property type="entry name" value="ZINC FINGER PROTEIN"/>
    <property type="match status" value="1"/>
</dbReference>
<reference evidence="9" key="2">
    <citation type="submission" date="2022-10" db="EMBL/GenBank/DDBJ databases">
        <authorList>
            <consortium name="ENA_rothamsted_submissions"/>
            <consortium name="culmorum"/>
            <person name="King R."/>
        </authorList>
    </citation>
    <scope>NUCLEOTIDE SEQUENCE</scope>
</reference>
<dbReference type="FunFam" id="3.30.160.60:FF:000100">
    <property type="entry name" value="Zinc finger 45-like"/>
    <property type="match status" value="1"/>
</dbReference>
<feature type="domain" description="C2H2-type" evidence="8">
    <location>
        <begin position="50"/>
        <end position="77"/>
    </location>
</feature>
<dbReference type="EMBL" id="OU895880">
    <property type="protein sequence ID" value="CAG9810676.1"/>
    <property type="molecule type" value="Genomic_DNA"/>
</dbReference>
<feature type="domain" description="C2H2-type" evidence="8">
    <location>
        <begin position="351"/>
        <end position="378"/>
    </location>
</feature>
<dbReference type="Pfam" id="PF00096">
    <property type="entry name" value="zf-C2H2"/>
    <property type="match status" value="2"/>
</dbReference>
<dbReference type="SUPFAM" id="SSF57667">
    <property type="entry name" value="beta-beta-alpha zinc fingers"/>
    <property type="match status" value="4"/>
</dbReference>
<dbReference type="PROSITE" id="PS50157">
    <property type="entry name" value="ZINC_FINGER_C2H2_2"/>
    <property type="match status" value="6"/>
</dbReference>
<dbReference type="GO" id="GO:0005634">
    <property type="term" value="C:nucleus"/>
    <property type="evidence" value="ECO:0007669"/>
    <property type="project" value="TreeGrafter"/>
</dbReference>
<dbReference type="PROSITE" id="PS00028">
    <property type="entry name" value="ZINC_FINGER_C2H2_1"/>
    <property type="match status" value="6"/>
</dbReference>
<dbReference type="AlphaFoldDB" id="A0A9N9S7W9"/>
<dbReference type="OrthoDB" id="7727540at2759"/>
<dbReference type="Gene3D" id="3.30.160.60">
    <property type="entry name" value="Classic Zinc Finger"/>
    <property type="match status" value="4"/>
</dbReference>
<feature type="compositionally biased region" description="Polar residues" evidence="7">
    <location>
        <begin position="84"/>
        <end position="95"/>
    </location>
</feature>
<dbReference type="InterPro" id="IPR013087">
    <property type="entry name" value="Znf_C2H2_type"/>
</dbReference>
<protein>
    <recommendedName>
        <fullName evidence="8">C2H2-type domain-containing protein</fullName>
    </recommendedName>
</protein>
<feature type="region of interest" description="Disordered" evidence="7">
    <location>
        <begin position="77"/>
        <end position="139"/>
    </location>
</feature>
<evidence type="ECO:0000256" key="7">
    <source>
        <dbReference type="SAM" id="MobiDB-lite"/>
    </source>
</evidence>
<dbReference type="Proteomes" id="UP001153620">
    <property type="component" value="Chromosome 4"/>
</dbReference>
<dbReference type="SMART" id="SM00355">
    <property type="entry name" value="ZnF_C2H2"/>
    <property type="match status" value="9"/>
</dbReference>
<organism evidence="9 10">
    <name type="scientific">Chironomus riparius</name>
    <dbReference type="NCBI Taxonomy" id="315576"/>
    <lineage>
        <taxon>Eukaryota</taxon>
        <taxon>Metazoa</taxon>
        <taxon>Ecdysozoa</taxon>
        <taxon>Arthropoda</taxon>
        <taxon>Hexapoda</taxon>
        <taxon>Insecta</taxon>
        <taxon>Pterygota</taxon>
        <taxon>Neoptera</taxon>
        <taxon>Endopterygota</taxon>
        <taxon>Diptera</taxon>
        <taxon>Nematocera</taxon>
        <taxon>Chironomoidea</taxon>
        <taxon>Chironomidae</taxon>
        <taxon>Chironominae</taxon>
        <taxon>Chironomus</taxon>
    </lineage>
</organism>
<proteinExistence type="predicted"/>
<feature type="domain" description="C2H2-type" evidence="8">
    <location>
        <begin position="257"/>
        <end position="284"/>
    </location>
</feature>
<reference evidence="9" key="1">
    <citation type="submission" date="2022-01" db="EMBL/GenBank/DDBJ databases">
        <authorList>
            <person name="King R."/>
        </authorList>
    </citation>
    <scope>NUCLEOTIDE SEQUENCE</scope>
</reference>